<comment type="subunit">
    <text evidence="3">Part of the RNA polymerase complex.</text>
</comment>
<dbReference type="AlphaFoldDB" id="D6GW65"/>
<dbReference type="GO" id="GO:0003899">
    <property type="term" value="F:DNA-directed RNA polymerase activity"/>
    <property type="evidence" value="ECO:0007669"/>
    <property type="project" value="UniProtKB-UniRule"/>
</dbReference>
<dbReference type="Pfam" id="PF13656">
    <property type="entry name" value="RNA_pol_L_2"/>
    <property type="match status" value="1"/>
</dbReference>
<evidence type="ECO:0000256" key="2">
    <source>
        <dbReference type="ARBA" id="ARBA00023163"/>
    </source>
</evidence>
<dbReference type="EMBL" id="GG745578">
    <property type="protein sequence ID" value="EFD92545.1"/>
    <property type="molecule type" value="Genomic_DNA"/>
</dbReference>
<dbReference type="Proteomes" id="UP000009376">
    <property type="component" value="Unassembled WGS sequence"/>
</dbReference>
<keyword evidence="2 3" id="KW-0804">Transcription</keyword>
<organism evidence="5 6">
    <name type="scientific">Candidatus Parvarchaeum acidophilus ARMAN-5</name>
    <dbReference type="NCBI Taxonomy" id="662762"/>
    <lineage>
        <taxon>Archaea</taxon>
        <taxon>Candidatus Parvarchaeota</taxon>
        <taxon>Candidatus Parvarchaeum</taxon>
    </lineage>
</organism>
<dbReference type="GO" id="GO:0046983">
    <property type="term" value="F:protein dimerization activity"/>
    <property type="evidence" value="ECO:0007669"/>
    <property type="project" value="InterPro"/>
</dbReference>
<dbReference type="SUPFAM" id="SSF55257">
    <property type="entry name" value="RBP11-like subunits of RNA polymerase"/>
    <property type="match status" value="1"/>
</dbReference>
<evidence type="ECO:0000256" key="3">
    <source>
        <dbReference type="HAMAP-Rule" id="MF_00261"/>
    </source>
</evidence>
<feature type="domain" description="DNA-directed RNA polymerase RBP11-like dimerisation" evidence="4">
    <location>
        <begin position="14"/>
        <end position="85"/>
    </location>
</feature>
<reference evidence="5 6" key="1">
    <citation type="journal article" date="2010" name="Proc. Natl. Acad. Sci. U.S.A.">
        <title>Enigmatic, ultrasmall, uncultivated Archaea.</title>
        <authorList>
            <person name="Baker B.J."/>
            <person name="Comolli L.R."/>
            <person name="Dick G.J."/>
            <person name="Hauser L.J."/>
            <person name="Hyatt D."/>
            <person name="Dill B.D."/>
            <person name="Land M.L."/>
            <person name="Verberkmoes N.C."/>
            <person name="Hettich R.L."/>
            <person name="Banfield J.F."/>
        </authorList>
    </citation>
    <scope>NUCLEOTIDE SEQUENCE [LARGE SCALE GENOMIC DNA]</scope>
</reference>
<dbReference type="EC" id="2.7.7.6" evidence="3"/>
<comment type="catalytic activity">
    <reaction evidence="3">
        <text>RNA(n) + a ribonucleoside 5'-triphosphate = RNA(n+1) + diphosphate</text>
        <dbReference type="Rhea" id="RHEA:21248"/>
        <dbReference type="Rhea" id="RHEA-COMP:14527"/>
        <dbReference type="Rhea" id="RHEA-COMP:17342"/>
        <dbReference type="ChEBI" id="CHEBI:33019"/>
        <dbReference type="ChEBI" id="CHEBI:61557"/>
        <dbReference type="ChEBI" id="CHEBI:140395"/>
        <dbReference type="EC" id="2.7.7.6"/>
    </reaction>
</comment>
<gene>
    <name evidence="3" type="primary">rpo11</name>
    <name evidence="3" type="synonym">rpoL</name>
    <name evidence="5" type="ORF">BJBARM5_0741</name>
</gene>
<name>D6GW65_PARA5</name>
<protein>
    <recommendedName>
        <fullName evidence="3">DNA-directed RNA polymerase subunit Rpo11</fullName>
        <ecNumber evidence="3">2.7.7.6</ecNumber>
    </recommendedName>
    <alternativeName>
        <fullName evidence="3">DNA-directed RNA polymerase subunit L</fullName>
    </alternativeName>
</protein>
<dbReference type="InterPro" id="IPR022905">
    <property type="entry name" value="Rpo11-like"/>
</dbReference>
<sequence>MMEIKVLDKDESSIKFRVKGGTQSVLNIIKEEADSVEGVSFAGFVMEHPLEKSSIFVMKTEGKNIDKLFKEVIANTLSDLKEAKKQINSQFK</sequence>
<comment type="similarity">
    <text evidence="3">Belongs to the archaeal Rpo11/eukaryotic RPB11/RPC19 RNA polymerase subunit family.</text>
</comment>
<comment type="subcellular location">
    <subcellularLocation>
        <location evidence="3">Cytoplasm</location>
    </subcellularLocation>
</comment>
<accession>D6GW65</accession>
<dbReference type="GO" id="GO:0005737">
    <property type="term" value="C:cytoplasm"/>
    <property type="evidence" value="ECO:0007669"/>
    <property type="project" value="UniProtKB-SubCell"/>
</dbReference>
<keyword evidence="3" id="KW-0808">Transferase</keyword>
<dbReference type="GO" id="GO:0006351">
    <property type="term" value="P:DNA-templated transcription"/>
    <property type="evidence" value="ECO:0007669"/>
    <property type="project" value="UniProtKB-UniRule"/>
</dbReference>
<evidence type="ECO:0000256" key="1">
    <source>
        <dbReference type="ARBA" id="ARBA00022478"/>
    </source>
</evidence>
<dbReference type="InterPro" id="IPR036603">
    <property type="entry name" value="RBP11-like"/>
</dbReference>
<dbReference type="HAMAP" id="MF_00261">
    <property type="entry name" value="RNApol_arch_Rpo11"/>
    <property type="match status" value="1"/>
</dbReference>
<evidence type="ECO:0000259" key="4">
    <source>
        <dbReference type="Pfam" id="PF13656"/>
    </source>
</evidence>
<keyword evidence="3" id="KW-0963">Cytoplasm</keyword>
<evidence type="ECO:0000313" key="6">
    <source>
        <dbReference type="Proteomes" id="UP000009376"/>
    </source>
</evidence>
<dbReference type="Gene3D" id="3.30.1360.10">
    <property type="entry name" value="RNA polymerase, RBP11-like subunit"/>
    <property type="match status" value="1"/>
</dbReference>
<comment type="function">
    <text evidence="3">DNA-dependent RNA polymerase (RNAP) catalyzes the transcription of DNA into RNA using the four ribonucleoside triphosphates as substrates.</text>
</comment>
<dbReference type="GO" id="GO:0000428">
    <property type="term" value="C:DNA-directed RNA polymerase complex"/>
    <property type="evidence" value="ECO:0007669"/>
    <property type="project" value="UniProtKB-KW"/>
</dbReference>
<evidence type="ECO:0000313" key="5">
    <source>
        <dbReference type="EMBL" id="EFD92545.1"/>
    </source>
</evidence>
<proteinExistence type="inferred from homology"/>
<keyword evidence="1 3" id="KW-0240">DNA-directed RNA polymerase</keyword>
<keyword evidence="3" id="KW-0548">Nucleotidyltransferase</keyword>
<dbReference type="InterPro" id="IPR009025">
    <property type="entry name" value="RBP11-like_dimer"/>
</dbReference>